<evidence type="ECO:0000313" key="2">
    <source>
        <dbReference type="Proteomes" id="UP000274850"/>
    </source>
</evidence>
<reference evidence="1" key="1">
    <citation type="submission" date="2017-08" db="EMBL/GenBank/DDBJ databases">
        <authorList>
            <person name="de Groot N.N."/>
        </authorList>
    </citation>
    <scope>NUCLEOTIDE SEQUENCE</scope>
</reference>
<evidence type="ECO:0000313" key="1">
    <source>
        <dbReference type="EMBL" id="SOB74435.1"/>
    </source>
</evidence>
<organism evidence="1">
    <name type="scientific">Cedratvirus lausannensis</name>
    <dbReference type="NCBI Taxonomy" id="2023205"/>
    <lineage>
        <taxon>Viruses</taxon>
        <taxon>Pithoviruses</taxon>
        <taxon>Orthocedratvirinae</taxon>
        <taxon>Alphacedratvirus</taxon>
        <taxon>Alphacedratvirus francolausannense</taxon>
    </lineage>
</organism>
<accession>A0A285Q2I4</accession>
<dbReference type="Proteomes" id="UP000274850">
    <property type="component" value="Segment"/>
</dbReference>
<keyword evidence="2" id="KW-1185">Reference proteome</keyword>
<name>A0A285Q2I4_9VIRU</name>
<dbReference type="EMBL" id="LT907979">
    <property type="protein sequence ID" value="SOB74435.1"/>
    <property type="molecule type" value="Genomic_DNA"/>
</dbReference>
<protein>
    <recommendedName>
        <fullName evidence="3">F-box domain-containing protein</fullName>
    </recommendedName>
</protein>
<gene>
    <name evidence="1" type="ORF">BQ9231_00552</name>
</gene>
<evidence type="ECO:0008006" key="3">
    <source>
        <dbReference type="Google" id="ProtNLM"/>
    </source>
</evidence>
<proteinExistence type="predicted"/>
<sequence>MQTVLFSVMCRSQAQDLFTLSSLCTETRAIFTSKAFWKARFALLDIQHEEPSLQVYLRYLRIERKLPREQSHTIFCIEVDLELARTFVKIKAVEELIANIDRAKKEGRPGKYDYFLKELKLMLTMPTVVSLEEDKYTFAYNQTTKFPSLGKLSKAETLNVLLRLCPNL</sequence>